<comment type="caution">
    <text evidence="3">The sequence shown here is derived from an EMBL/GenBank/DDBJ whole genome shotgun (WGS) entry which is preliminary data.</text>
</comment>
<organism evidence="3 4">
    <name type="scientific">Simiduia curdlanivorans</name>
    <dbReference type="NCBI Taxonomy" id="1492769"/>
    <lineage>
        <taxon>Bacteria</taxon>
        <taxon>Pseudomonadati</taxon>
        <taxon>Pseudomonadota</taxon>
        <taxon>Gammaproteobacteria</taxon>
        <taxon>Cellvibrionales</taxon>
        <taxon>Cellvibrionaceae</taxon>
        <taxon>Simiduia</taxon>
    </lineage>
</organism>
<keyword evidence="1" id="KW-0175">Coiled coil</keyword>
<reference evidence="4" key="1">
    <citation type="journal article" date="2019" name="Int. J. Syst. Evol. Microbiol.">
        <title>The Global Catalogue of Microorganisms (GCM) 10K type strain sequencing project: providing services to taxonomists for standard genome sequencing and annotation.</title>
        <authorList>
            <consortium name="The Broad Institute Genomics Platform"/>
            <consortium name="The Broad Institute Genome Sequencing Center for Infectious Disease"/>
            <person name="Wu L."/>
            <person name="Ma J."/>
        </authorList>
    </citation>
    <scope>NUCLEOTIDE SEQUENCE [LARGE SCALE GENOMIC DNA]</scope>
    <source>
        <strain evidence="4">CECT 8570</strain>
    </source>
</reference>
<keyword evidence="4" id="KW-1185">Reference proteome</keyword>
<proteinExistence type="predicted"/>
<sequence>MSFETVVANIDAQLARLQETLTQCEAQLAVCDQTKQPFLEREIEALKVTQAKLEKSKQLATSAHMLRAKVEQPAPPPIQDHRIRNTIVILVLGIVAAFATLTLL</sequence>
<keyword evidence="2" id="KW-1133">Transmembrane helix</keyword>
<dbReference type="Proteomes" id="UP001595840">
    <property type="component" value="Unassembled WGS sequence"/>
</dbReference>
<name>A0ABV8V545_9GAMM</name>
<evidence type="ECO:0000256" key="1">
    <source>
        <dbReference type="SAM" id="Coils"/>
    </source>
</evidence>
<dbReference type="EMBL" id="JBHSCX010000005">
    <property type="protein sequence ID" value="MFC4362154.1"/>
    <property type="molecule type" value="Genomic_DNA"/>
</dbReference>
<keyword evidence="2" id="KW-0812">Transmembrane</keyword>
<protein>
    <submittedName>
        <fullName evidence="3">Uncharacterized protein</fullName>
    </submittedName>
</protein>
<evidence type="ECO:0000313" key="4">
    <source>
        <dbReference type="Proteomes" id="UP001595840"/>
    </source>
</evidence>
<gene>
    <name evidence="3" type="ORF">ACFOX3_07570</name>
</gene>
<accession>A0ABV8V545</accession>
<feature type="transmembrane region" description="Helical" evidence="2">
    <location>
        <begin position="86"/>
        <end position="103"/>
    </location>
</feature>
<evidence type="ECO:0000256" key="2">
    <source>
        <dbReference type="SAM" id="Phobius"/>
    </source>
</evidence>
<dbReference type="RefSeq" id="WP_290265653.1">
    <property type="nucleotide sequence ID" value="NZ_JAUFQG010000006.1"/>
</dbReference>
<keyword evidence="2" id="KW-0472">Membrane</keyword>
<feature type="coiled-coil region" evidence="1">
    <location>
        <begin position="7"/>
        <end position="59"/>
    </location>
</feature>
<evidence type="ECO:0000313" key="3">
    <source>
        <dbReference type="EMBL" id="MFC4362154.1"/>
    </source>
</evidence>